<proteinExistence type="predicted"/>
<accession>A0A2H3D4F2</accession>
<dbReference type="OMA" id="EEGWCDE"/>
<reference evidence="3" key="1">
    <citation type="journal article" date="2017" name="Nat. Ecol. Evol.">
        <title>Genome expansion and lineage-specific genetic innovations in the forest pathogenic fungi Armillaria.</title>
        <authorList>
            <person name="Sipos G."/>
            <person name="Prasanna A.N."/>
            <person name="Walter M.C."/>
            <person name="O'Connor E."/>
            <person name="Balint B."/>
            <person name="Krizsan K."/>
            <person name="Kiss B."/>
            <person name="Hess J."/>
            <person name="Varga T."/>
            <person name="Slot J."/>
            <person name="Riley R."/>
            <person name="Boka B."/>
            <person name="Rigling D."/>
            <person name="Barry K."/>
            <person name="Lee J."/>
            <person name="Mihaltcheva S."/>
            <person name="LaButti K."/>
            <person name="Lipzen A."/>
            <person name="Waldron R."/>
            <person name="Moloney N.M."/>
            <person name="Sperisen C."/>
            <person name="Kredics L."/>
            <person name="Vagvoelgyi C."/>
            <person name="Patrignani A."/>
            <person name="Fitzpatrick D."/>
            <person name="Nagy I."/>
            <person name="Doyle S."/>
            <person name="Anderson J.B."/>
            <person name="Grigoriev I.V."/>
            <person name="Gueldener U."/>
            <person name="Muensterkoetter M."/>
            <person name="Nagy L.G."/>
        </authorList>
    </citation>
    <scope>NUCLEOTIDE SEQUENCE [LARGE SCALE GENOMIC DNA]</scope>
    <source>
        <strain evidence="3">Ar21-2</strain>
    </source>
</reference>
<sequence>MEFRVYCPDRDMLMRFCGLGVGHKNTWHETQVLRKEIFEAFNIPDHYEDSGDTRMSDTDAGMSDEDEKESDMSSGSSMALGSCQGSINDETDEAGSDDEDEWDDVESDEDEGREEGWCDEDDNPIDAGGLENIDDIEVLSYSRL</sequence>
<keyword evidence="3" id="KW-1185">Reference proteome</keyword>
<feature type="compositionally biased region" description="Basic and acidic residues" evidence="1">
    <location>
        <begin position="45"/>
        <end position="57"/>
    </location>
</feature>
<evidence type="ECO:0000256" key="1">
    <source>
        <dbReference type="SAM" id="MobiDB-lite"/>
    </source>
</evidence>
<protein>
    <submittedName>
        <fullName evidence="2">Uncharacterized protein</fullName>
    </submittedName>
</protein>
<feature type="compositionally biased region" description="Acidic residues" evidence="1">
    <location>
        <begin position="89"/>
        <end position="124"/>
    </location>
</feature>
<feature type="region of interest" description="Disordered" evidence="1">
    <location>
        <begin position="45"/>
        <end position="131"/>
    </location>
</feature>
<dbReference type="OrthoDB" id="3054986at2759"/>
<organism evidence="2 3">
    <name type="scientific">Armillaria gallica</name>
    <name type="common">Bulbous honey fungus</name>
    <name type="synonym">Armillaria bulbosa</name>
    <dbReference type="NCBI Taxonomy" id="47427"/>
    <lineage>
        <taxon>Eukaryota</taxon>
        <taxon>Fungi</taxon>
        <taxon>Dikarya</taxon>
        <taxon>Basidiomycota</taxon>
        <taxon>Agaricomycotina</taxon>
        <taxon>Agaricomycetes</taxon>
        <taxon>Agaricomycetidae</taxon>
        <taxon>Agaricales</taxon>
        <taxon>Marasmiineae</taxon>
        <taxon>Physalacriaceae</taxon>
        <taxon>Armillaria</taxon>
    </lineage>
</organism>
<gene>
    <name evidence="2" type="ORF">ARMGADRAFT_1037533</name>
</gene>
<dbReference type="Proteomes" id="UP000217790">
    <property type="component" value="Unassembled WGS sequence"/>
</dbReference>
<evidence type="ECO:0000313" key="3">
    <source>
        <dbReference type="Proteomes" id="UP000217790"/>
    </source>
</evidence>
<feature type="compositionally biased region" description="Low complexity" evidence="1">
    <location>
        <begin position="72"/>
        <end position="82"/>
    </location>
</feature>
<name>A0A2H3D4F2_ARMGA</name>
<dbReference type="InParanoid" id="A0A2H3D4F2"/>
<evidence type="ECO:0000313" key="2">
    <source>
        <dbReference type="EMBL" id="PBK83927.1"/>
    </source>
</evidence>
<dbReference type="AlphaFoldDB" id="A0A2H3D4F2"/>
<dbReference type="EMBL" id="KZ293702">
    <property type="protein sequence ID" value="PBK83927.1"/>
    <property type="molecule type" value="Genomic_DNA"/>
</dbReference>